<gene>
    <name evidence="2" type="ORF">BCR33DRAFT_169242</name>
</gene>
<organism evidence="2 3">
    <name type="scientific">Rhizoclosmatium globosum</name>
    <dbReference type="NCBI Taxonomy" id="329046"/>
    <lineage>
        <taxon>Eukaryota</taxon>
        <taxon>Fungi</taxon>
        <taxon>Fungi incertae sedis</taxon>
        <taxon>Chytridiomycota</taxon>
        <taxon>Chytridiomycota incertae sedis</taxon>
        <taxon>Chytridiomycetes</taxon>
        <taxon>Chytridiales</taxon>
        <taxon>Chytriomycetaceae</taxon>
        <taxon>Rhizoclosmatium</taxon>
    </lineage>
</organism>
<reference evidence="2 3" key="1">
    <citation type="submission" date="2016-07" db="EMBL/GenBank/DDBJ databases">
        <title>Pervasive Adenine N6-methylation of Active Genes in Fungi.</title>
        <authorList>
            <consortium name="DOE Joint Genome Institute"/>
            <person name="Mondo S.J."/>
            <person name="Dannebaum R.O."/>
            <person name="Kuo R.C."/>
            <person name="Labutti K."/>
            <person name="Haridas S."/>
            <person name="Kuo A."/>
            <person name="Salamov A."/>
            <person name="Ahrendt S.R."/>
            <person name="Lipzen A."/>
            <person name="Sullivan W."/>
            <person name="Andreopoulos W.B."/>
            <person name="Clum A."/>
            <person name="Lindquist E."/>
            <person name="Daum C."/>
            <person name="Ramamoorthy G.K."/>
            <person name="Gryganskyi A."/>
            <person name="Culley D."/>
            <person name="Magnuson J.K."/>
            <person name="James T.Y."/>
            <person name="O'Malley M.A."/>
            <person name="Stajich J.E."/>
            <person name="Spatafora J.W."/>
            <person name="Visel A."/>
            <person name="Grigoriev I.V."/>
        </authorList>
    </citation>
    <scope>NUCLEOTIDE SEQUENCE [LARGE SCALE GENOMIC DNA]</scope>
    <source>
        <strain evidence="2 3">JEL800</strain>
    </source>
</reference>
<proteinExistence type="predicted"/>
<feature type="compositionally biased region" description="Polar residues" evidence="1">
    <location>
        <begin position="33"/>
        <end position="44"/>
    </location>
</feature>
<dbReference type="Proteomes" id="UP000193642">
    <property type="component" value="Unassembled WGS sequence"/>
</dbReference>
<dbReference type="EMBL" id="MCGO01000019">
    <property type="protein sequence ID" value="ORY45494.1"/>
    <property type="molecule type" value="Genomic_DNA"/>
</dbReference>
<name>A0A1Y2CFB6_9FUNG</name>
<comment type="caution">
    <text evidence="2">The sequence shown here is derived from an EMBL/GenBank/DDBJ whole genome shotgun (WGS) entry which is preliminary data.</text>
</comment>
<protein>
    <submittedName>
        <fullName evidence="2">Uncharacterized protein</fullName>
    </submittedName>
</protein>
<dbReference type="AlphaFoldDB" id="A0A1Y2CFB6"/>
<evidence type="ECO:0000313" key="3">
    <source>
        <dbReference type="Proteomes" id="UP000193642"/>
    </source>
</evidence>
<feature type="region of interest" description="Disordered" evidence="1">
    <location>
        <begin position="33"/>
        <end position="64"/>
    </location>
</feature>
<sequence length="115" mass="12913">MLMVRLDFLLVPNCPERGVVPFGSRRGIQLANQQQLRRVQSPLHQSAPGPLRPTDNHSPAQHSHVSCNSYGIAPCNSPVLVVRNNRPQQKRNTNNAQQRCNNRHCPPQILKVVVN</sequence>
<accession>A0A1Y2CFB6</accession>
<keyword evidence="3" id="KW-1185">Reference proteome</keyword>
<evidence type="ECO:0000313" key="2">
    <source>
        <dbReference type="EMBL" id="ORY45494.1"/>
    </source>
</evidence>
<evidence type="ECO:0000256" key="1">
    <source>
        <dbReference type="SAM" id="MobiDB-lite"/>
    </source>
</evidence>